<keyword evidence="3" id="KW-1185">Reference proteome</keyword>
<feature type="compositionally biased region" description="Low complexity" evidence="1">
    <location>
        <begin position="174"/>
        <end position="214"/>
    </location>
</feature>
<reference evidence="2" key="1">
    <citation type="submission" date="2022-01" db="EMBL/GenBank/DDBJ databases">
        <authorList>
            <person name="Braso-Vives M."/>
        </authorList>
    </citation>
    <scope>NUCLEOTIDE SEQUENCE</scope>
</reference>
<accession>A0A8K0A0P1</accession>
<dbReference type="EMBL" id="OV696690">
    <property type="protein sequence ID" value="CAH1265602.1"/>
    <property type="molecule type" value="Genomic_DNA"/>
</dbReference>
<evidence type="ECO:0000256" key="1">
    <source>
        <dbReference type="SAM" id="MobiDB-lite"/>
    </source>
</evidence>
<feature type="compositionally biased region" description="Polar residues" evidence="1">
    <location>
        <begin position="103"/>
        <end position="119"/>
    </location>
</feature>
<evidence type="ECO:0000313" key="3">
    <source>
        <dbReference type="Proteomes" id="UP000838412"/>
    </source>
</evidence>
<evidence type="ECO:0000313" key="2">
    <source>
        <dbReference type="EMBL" id="CAH1265602.1"/>
    </source>
</evidence>
<feature type="compositionally biased region" description="Basic and acidic residues" evidence="1">
    <location>
        <begin position="368"/>
        <end position="379"/>
    </location>
</feature>
<gene>
    <name evidence="2" type="primary">Hypp3216</name>
    <name evidence="2" type="ORF">BLAG_LOCUS19537</name>
</gene>
<feature type="compositionally biased region" description="Pro residues" evidence="1">
    <location>
        <begin position="260"/>
        <end position="272"/>
    </location>
</feature>
<proteinExistence type="predicted"/>
<sequence>MLDKQFYKRRSDLNKALGVMPGYREVQGKPIPSIGSATNHRPLVPYITEDFSEGHAEQPVTSSQTDFGETAEHQQYLEAVSSQLQASPHVSPGAKLVPVAGQPSCSQSSAQGQATTTPSEVAHPQVHLSPLPQEAPHTQPPQPHPSPQQPLHPPPYPVQATQPPQSPHTPHPAYPAASTPTQSFTPQPPYSQATSFPQQSPVPQTTPSPSYLPQSPYPPQSVPYSPAYHYPQQPPSPMVSVSAESSPQAQPSPHTQSFSPYPPYYSPQPQVPSPQGSATPVQPGYLPHFQFPESYPEMHGPPQMHGHPGHPGPEYYMGPPPLGMGPLHHPGMAPHPRGPFVNSPQPYSGPPLTPGGGAESDHSLSPGIEKEAKPVEKKSLSGSTSPRARIQRSKAAAGKRPVRPPPTKVQPPTPTPT</sequence>
<feature type="compositionally biased region" description="Low complexity" evidence="1">
    <location>
        <begin position="238"/>
        <end position="252"/>
    </location>
</feature>
<feature type="compositionally biased region" description="Pro residues" evidence="1">
    <location>
        <begin position="403"/>
        <end position="417"/>
    </location>
</feature>
<feature type="compositionally biased region" description="Pro residues" evidence="1">
    <location>
        <begin position="138"/>
        <end position="157"/>
    </location>
</feature>
<organism evidence="2 3">
    <name type="scientific">Branchiostoma lanceolatum</name>
    <name type="common">Common lancelet</name>
    <name type="synonym">Amphioxus lanceolatum</name>
    <dbReference type="NCBI Taxonomy" id="7740"/>
    <lineage>
        <taxon>Eukaryota</taxon>
        <taxon>Metazoa</taxon>
        <taxon>Chordata</taxon>
        <taxon>Cephalochordata</taxon>
        <taxon>Leptocardii</taxon>
        <taxon>Amphioxiformes</taxon>
        <taxon>Branchiostomatidae</taxon>
        <taxon>Branchiostoma</taxon>
    </lineage>
</organism>
<dbReference type="Proteomes" id="UP000838412">
    <property type="component" value="Chromosome 5"/>
</dbReference>
<dbReference type="AlphaFoldDB" id="A0A8K0A0P1"/>
<protein>
    <submittedName>
        <fullName evidence="2">Hypp3216 protein</fullName>
    </submittedName>
</protein>
<feature type="compositionally biased region" description="Pro residues" evidence="1">
    <location>
        <begin position="164"/>
        <end position="173"/>
    </location>
</feature>
<name>A0A8K0A0P1_BRALA</name>
<feature type="compositionally biased region" description="Low complexity" evidence="1">
    <location>
        <begin position="297"/>
        <end position="317"/>
    </location>
</feature>
<feature type="region of interest" description="Disordered" evidence="1">
    <location>
        <begin position="81"/>
        <end position="417"/>
    </location>
</feature>